<evidence type="ECO:0000313" key="1">
    <source>
        <dbReference type="EMBL" id="PHO19754.1"/>
    </source>
</evidence>
<dbReference type="RefSeq" id="WP_005548535.1">
    <property type="nucleotide sequence ID" value="NZ_CP093910.1"/>
</dbReference>
<comment type="caution">
    <text evidence="1">The sequence shown here is derived from an EMBL/GenBank/DDBJ whole genome shotgun (WGS) entry which is preliminary data.</text>
</comment>
<accession>A0A2G1DN08</accession>
<evidence type="ECO:0000313" key="2">
    <source>
        <dbReference type="Proteomes" id="UP000226080"/>
    </source>
</evidence>
<protein>
    <recommendedName>
        <fullName evidence="3">Helix-turn-helix domain-containing protein</fullName>
    </recommendedName>
</protein>
<reference evidence="1 2" key="1">
    <citation type="submission" date="2017-10" db="EMBL/GenBank/DDBJ databases">
        <title>Draft genome sequences of Aggregatibacter actinomycetemcomitans strains 310a and 310b.</title>
        <authorList>
            <person name="May A.C."/>
            <person name="Ohta H."/>
            <person name="Maeda H."/>
            <person name="Kokeguchi S."/>
            <person name="Cugini C."/>
        </authorList>
    </citation>
    <scope>NUCLEOTIDE SEQUENCE [LARGE SCALE GENOMIC DNA]</scope>
    <source>
        <strain evidence="1 2">310b</strain>
    </source>
</reference>
<dbReference type="InterPro" id="IPR036388">
    <property type="entry name" value="WH-like_DNA-bd_sf"/>
</dbReference>
<dbReference type="SUPFAM" id="SSF46785">
    <property type="entry name" value="Winged helix' DNA-binding domain"/>
    <property type="match status" value="1"/>
</dbReference>
<dbReference type="EMBL" id="PCGW01000027">
    <property type="protein sequence ID" value="PHO19754.1"/>
    <property type="molecule type" value="Genomic_DNA"/>
</dbReference>
<dbReference type="Gene3D" id="1.10.10.10">
    <property type="entry name" value="Winged helix-like DNA-binding domain superfamily/Winged helix DNA-binding domain"/>
    <property type="match status" value="1"/>
</dbReference>
<proteinExistence type="predicted"/>
<dbReference type="InterPro" id="IPR036390">
    <property type="entry name" value="WH_DNA-bd_sf"/>
</dbReference>
<name>A0A2G1DN08_AGGAC</name>
<keyword evidence="2" id="KW-1185">Reference proteome</keyword>
<evidence type="ECO:0008006" key="3">
    <source>
        <dbReference type="Google" id="ProtNLM"/>
    </source>
</evidence>
<dbReference type="Proteomes" id="UP000226080">
    <property type="component" value="Unassembled WGS sequence"/>
</dbReference>
<sequence>MARSRKRNSNQEVRRFVKLDKNLTQSIAYKKLSGSESKIFHILLSQYNGSNNGKLAIPYNQAGEYELSRQTLSNSLNLLEAKGFIQCTRRGRFGLISLYAVTCFPVDKCFNQCGMKAHSAKATDSASNEWGKFDKWLKIKITENGGKTGKPFFQSLNDELLQGFLKD</sequence>
<gene>
    <name evidence="1" type="ORF">CQR80_10680</name>
</gene>
<organism evidence="1 2">
    <name type="scientific">Aggregatibacter actinomycetemcomitans</name>
    <name type="common">Actinobacillus actinomycetemcomitans</name>
    <name type="synonym">Haemophilus actinomycetemcomitans</name>
    <dbReference type="NCBI Taxonomy" id="714"/>
    <lineage>
        <taxon>Bacteria</taxon>
        <taxon>Pseudomonadati</taxon>
        <taxon>Pseudomonadota</taxon>
        <taxon>Gammaproteobacteria</taxon>
        <taxon>Pasteurellales</taxon>
        <taxon>Pasteurellaceae</taxon>
        <taxon>Aggregatibacter</taxon>
    </lineage>
</organism>